<name>A0A0E3B7Q2_LEPBO</name>
<dbReference type="EMBL" id="CP012029">
    <property type="protein sequence ID" value="ALO24481.1"/>
    <property type="molecule type" value="Genomic_DNA"/>
</dbReference>
<proteinExistence type="predicted"/>
<organism evidence="1">
    <name type="scientific">Leptospira borgpetersenii serovar Ballum</name>
    <dbReference type="NCBI Taxonomy" id="280505"/>
    <lineage>
        <taxon>Bacteria</taxon>
        <taxon>Pseudomonadati</taxon>
        <taxon>Spirochaetota</taxon>
        <taxon>Spirochaetia</taxon>
        <taxon>Leptospirales</taxon>
        <taxon>Leptospiraceae</taxon>
        <taxon>Leptospira</taxon>
    </lineage>
</organism>
<reference evidence="1 2" key="1">
    <citation type="journal article" date="2015" name="PLoS Negl. Trop. Dis.">
        <title>Distribution of Plasmids in Distinct Leptospira Pathogenic Species.</title>
        <authorList>
            <person name="Wang Y."/>
            <person name="Zhuang X."/>
            <person name="Zhong Y."/>
            <person name="Zhang C."/>
            <person name="Zhang Y."/>
            <person name="Zeng L."/>
            <person name="Zhu Y."/>
            <person name="He P."/>
            <person name="Dong K."/>
            <person name="Pal U."/>
            <person name="Guo X."/>
            <person name="Qin J."/>
        </authorList>
    </citation>
    <scope>NUCLEOTIDE SEQUENCE [LARGE SCALE GENOMIC DNA]</scope>
    <source>
        <strain evidence="1 2">56604</strain>
    </source>
</reference>
<evidence type="ECO:0000313" key="1">
    <source>
        <dbReference type="EMBL" id="ALO24481.1"/>
    </source>
</evidence>
<dbReference type="PATRIC" id="fig|280505.15.peg.101"/>
<accession>A0A0E3B7Q2</accession>
<evidence type="ECO:0000313" key="2">
    <source>
        <dbReference type="Proteomes" id="UP000058857"/>
    </source>
</evidence>
<gene>
    <name evidence="1" type="ORF">LBBP_00109</name>
</gene>
<protein>
    <submittedName>
        <fullName evidence="1">Uncharacterized protein</fullName>
    </submittedName>
</protein>
<dbReference type="Proteomes" id="UP000058857">
    <property type="component" value="Chromosome 1"/>
</dbReference>
<dbReference type="AntiFam" id="ANF00053">
    <property type="entry name" value="Translation of DNA repeat"/>
</dbReference>
<dbReference type="AlphaFoldDB" id="A0A0E3B7Q2"/>
<sequence length="73" mass="8298">MELLKNSITQINKTASIDRFHETEMDGKLIFGQLYCCKKTVQSVAYRTSLKLPKVLYNSNLKVLLILSAEAFS</sequence>